<dbReference type="PROSITE" id="PS51032">
    <property type="entry name" value="AP2_ERF"/>
    <property type="match status" value="1"/>
</dbReference>
<gene>
    <name evidence="7" type="ORF">HAX54_049431</name>
</gene>
<keyword evidence="3" id="KW-0238">DNA-binding</keyword>
<evidence type="ECO:0000256" key="5">
    <source>
        <dbReference type="ARBA" id="ARBA00023242"/>
    </source>
</evidence>
<keyword evidence="8" id="KW-1185">Reference proteome</keyword>
<comment type="caution">
    <text evidence="7">The sequence shown here is derived from an EMBL/GenBank/DDBJ whole genome shotgun (WGS) entry which is preliminary data.</text>
</comment>
<dbReference type="InterPro" id="IPR036955">
    <property type="entry name" value="AP2/ERF_dom_sf"/>
</dbReference>
<protein>
    <recommendedName>
        <fullName evidence="6">AP2/ERF domain-containing protein</fullName>
    </recommendedName>
</protein>
<dbReference type="EMBL" id="JACEIK010000837">
    <property type="protein sequence ID" value="MCD7462832.1"/>
    <property type="molecule type" value="Genomic_DNA"/>
</dbReference>
<evidence type="ECO:0000313" key="7">
    <source>
        <dbReference type="EMBL" id="MCD7462832.1"/>
    </source>
</evidence>
<evidence type="ECO:0000259" key="6">
    <source>
        <dbReference type="PROSITE" id="PS51032"/>
    </source>
</evidence>
<evidence type="ECO:0000313" key="8">
    <source>
        <dbReference type="Proteomes" id="UP000823775"/>
    </source>
</evidence>
<keyword evidence="5" id="KW-0539">Nucleus</keyword>
<dbReference type="SUPFAM" id="SSF54171">
    <property type="entry name" value="DNA-binding domain"/>
    <property type="match status" value="1"/>
</dbReference>
<proteinExistence type="predicted"/>
<dbReference type="PANTHER" id="PTHR31194:SF108">
    <property type="entry name" value="PATHOGENESIS-RELATED GENES TRANSCRIPTIONAL ACTIVATOR PTI6-LIKE"/>
    <property type="match status" value="1"/>
</dbReference>
<name>A0ABS8SUY9_DATST</name>
<dbReference type="InterPro" id="IPR001471">
    <property type="entry name" value="AP2/ERF_dom"/>
</dbReference>
<feature type="domain" description="AP2/ERF" evidence="6">
    <location>
        <begin position="64"/>
        <end position="99"/>
    </location>
</feature>
<dbReference type="Gene3D" id="3.30.730.10">
    <property type="entry name" value="AP2/ERF domain"/>
    <property type="match status" value="1"/>
</dbReference>
<evidence type="ECO:0000256" key="4">
    <source>
        <dbReference type="ARBA" id="ARBA00023163"/>
    </source>
</evidence>
<accession>A0ABS8SUY9</accession>
<sequence>MSVDGVTVLTFCGDDDEEERNHRVKKYVMEIRFEKRVSSVDVKKSSQKKKKVVVVLKKDENVKKFRSVGQRPWGKWAAEIRDPVKKTRIWLGTFGAAEEKRSLLMNDPWICLLIL</sequence>
<dbReference type="InterPro" id="IPR050913">
    <property type="entry name" value="AP2/ERF_ERF"/>
</dbReference>
<dbReference type="SMART" id="SM00380">
    <property type="entry name" value="AP2"/>
    <property type="match status" value="1"/>
</dbReference>
<evidence type="ECO:0000256" key="1">
    <source>
        <dbReference type="ARBA" id="ARBA00004123"/>
    </source>
</evidence>
<dbReference type="Proteomes" id="UP000823775">
    <property type="component" value="Unassembled WGS sequence"/>
</dbReference>
<organism evidence="7 8">
    <name type="scientific">Datura stramonium</name>
    <name type="common">Jimsonweed</name>
    <name type="synonym">Common thornapple</name>
    <dbReference type="NCBI Taxonomy" id="4076"/>
    <lineage>
        <taxon>Eukaryota</taxon>
        <taxon>Viridiplantae</taxon>
        <taxon>Streptophyta</taxon>
        <taxon>Embryophyta</taxon>
        <taxon>Tracheophyta</taxon>
        <taxon>Spermatophyta</taxon>
        <taxon>Magnoliopsida</taxon>
        <taxon>eudicotyledons</taxon>
        <taxon>Gunneridae</taxon>
        <taxon>Pentapetalae</taxon>
        <taxon>asterids</taxon>
        <taxon>lamiids</taxon>
        <taxon>Solanales</taxon>
        <taxon>Solanaceae</taxon>
        <taxon>Solanoideae</taxon>
        <taxon>Datureae</taxon>
        <taxon>Datura</taxon>
    </lineage>
</organism>
<dbReference type="PANTHER" id="PTHR31194">
    <property type="entry name" value="SHN SHINE , DNA BINDING / TRANSCRIPTION FACTOR"/>
    <property type="match status" value="1"/>
</dbReference>
<reference evidence="7 8" key="1">
    <citation type="journal article" date="2021" name="BMC Genomics">
        <title>Datura genome reveals duplications of psychoactive alkaloid biosynthetic genes and high mutation rate following tissue culture.</title>
        <authorList>
            <person name="Rajewski A."/>
            <person name="Carter-House D."/>
            <person name="Stajich J."/>
            <person name="Litt A."/>
        </authorList>
    </citation>
    <scope>NUCLEOTIDE SEQUENCE [LARGE SCALE GENOMIC DNA]</scope>
    <source>
        <strain evidence="7">AR-01</strain>
    </source>
</reference>
<evidence type="ECO:0000256" key="2">
    <source>
        <dbReference type="ARBA" id="ARBA00023015"/>
    </source>
</evidence>
<dbReference type="CDD" id="cd00018">
    <property type="entry name" value="AP2"/>
    <property type="match status" value="1"/>
</dbReference>
<dbReference type="InterPro" id="IPR016177">
    <property type="entry name" value="DNA-bd_dom_sf"/>
</dbReference>
<comment type="subcellular location">
    <subcellularLocation>
        <location evidence="1">Nucleus</location>
    </subcellularLocation>
</comment>
<dbReference type="PRINTS" id="PR00367">
    <property type="entry name" value="ETHRSPELEMNT"/>
</dbReference>
<keyword evidence="4" id="KW-0804">Transcription</keyword>
<keyword evidence="2" id="KW-0805">Transcription regulation</keyword>
<evidence type="ECO:0000256" key="3">
    <source>
        <dbReference type="ARBA" id="ARBA00023125"/>
    </source>
</evidence>